<sequence>MSPYDDPRQPSDAAASSGGRNAVPPQNRAIIRAAFVNMVLLVAATVLFIRLSGSGIGLWVLVGVALVCGLNMTRAVFRSRPTSQPTPSAAAAAAAWEAGGATSTVPGQVDGVADGGVRGPTSYADLTGPGSYVPRGDAGAGHGGTANPYGSPSPFGAPAGSESGELALEVEDVFSITGRGTVVTGRVAAGTVRVGEWVRVVREGQEVARAEVNGIEQFRKVTDVAVAGELVGLLLAGIRRDQVTRGDLVTF</sequence>
<feature type="domain" description="Translation elongation factor EFTu-like" evidence="3">
    <location>
        <begin position="180"/>
        <end position="250"/>
    </location>
</feature>
<evidence type="ECO:0000313" key="5">
    <source>
        <dbReference type="Proteomes" id="UP000275356"/>
    </source>
</evidence>
<keyword evidence="2" id="KW-0472">Membrane</keyword>
<comment type="caution">
    <text evidence="4">The sequence shown here is derived from an EMBL/GenBank/DDBJ whole genome shotgun (WGS) entry which is preliminary data.</text>
</comment>
<feature type="transmembrane region" description="Helical" evidence="2">
    <location>
        <begin position="56"/>
        <end position="77"/>
    </location>
</feature>
<organism evidence="4 5">
    <name type="scientific">Salana multivorans</name>
    <dbReference type="NCBI Taxonomy" id="120377"/>
    <lineage>
        <taxon>Bacteria</taxon>
        <taxon>Bacillati</taxon>
        <taxon>Actinomycetota</taxon>
        <taxon>Actinomycetes</taxon>
        <taxon>Micrococcales</taxon>
        <taxon>Beutenbergiaceae</taxon>
        <taxon>Salana</taxon>
    </lineage>
</organism>
<dbReference type="InterPro" id="IPR050055">
    <property type="entry name" value="EF-Tu_GTPase"/>
</dbReference>
<dbReference type="InterPro" id="IPR004161">
    <property type="entry name" value="EFTu-like_2"/>
</dbReference>
<dbReference type="Pfam" id="PF03144">
    <property type="entry name" value="GTP_EFTU_D2"/>
    <property type="match status" value="1"/>
</dbReference>
<dbReference type="InterPro" id="IPR009000">
    <property type="entry name" value="Transl_B-barrel_sf"/>
</dbReference>
<dbReference type="GO" id="GO:0005525">
    <property type="term" value="F:GTP binding"/>
    <property type="evidence" value="ECO:0007669"/>
    <property type="project" value="InterPro"/>
</dbReference>
<dbReference type="PANTHER" id="PTHR43721">
    <property type="entry name" value="ELONGATION FACTOR TU-RELATED"/>
    <property type="match status" value="1"/>
</dbReference>
<protein>
    <submittedName>
        <fullName evidence="4">Elongation factor Tu-like protein</fullName>
    </submittedName>
</protein>
<feature type="region of interest" description="Disordered" evidence="1">
    <location>
        <begin position="1"/>
        <end position="22"/>
    </location>
</feature>
<dbReference type="Gene3D" id="2.40.30.10">
    <property type="entry name" value="Translation factors"/>
    <property type="match status" value="1"/>
</dbReference>
<dbReference type="RefSeq" id="WP_123738564.1">
    <property type="nucleotide sequence ID" value="NZ_RKHQ01000001.1"/>
</dbReference>
<dbReference type="SUPFAM" id="SSF50447">
    <property type="entry name" value="Translation proteins"/>
    <property type="match status" value="1"/>
</dbReference>
<accession>A0A3N2D9A4</accession>
<evidence type="ECO:0000256" key="2">
    <source>
        <dbReference type="SAM" id="Phobius"/>
    </source>
</evidence>
<keyword evidence="2" id="KW-0812">Transmembrane</keyword>
<proteinExistence type="predicted"/>
<dbReference type="AlphaFoldDB" id="A0A3N2D9A4"/>
<feature type="region of interest" description="Disordered" evidence="1">
    <location>
        <begin position="124"/>
        <end position="162"/>
    </location>
</feature>
<keyword evidence="5" id="KW-1185">Reference proteome</keyword>
<evidence type="ECO:0000256" key="1">
    <source>
        <dbReference type="SAM" id="MobiDB-lite"/>
    </source>
</evidence>
<evidence type="ECO:0000313" key="4">
    <source>
        <dbReference type="EMBL" id="ROR96376.1"/>
    </source>
</evidence>
<reference evidence="4 5" key="1">
    <citation type="submission" date="2018-11" db="EMBL/GenBank/DDBJ databases">
        <title>Sequencing the genomes of 1000 actinobacteria strains.</title>
        <authorList>
            <person name="Klenk H.-P."/>
        </authorList>
    </citation>
    <scope>NUCLEOTIDE SEQUENCE [LARGE SCALE GENOMIC DNA]</scope>
    <source>
        <strain evidence="4 5">DSM 13521</strain>
    </source>
</reference>
<dbReference type="EMBL" id="RKHQ01000001">
    <property type="protein sequence ID" value="ROR96376.1"/>
    <property type="molecule type" value="Genomic_DNA"/>
</dbReference>
<keyword evidence="4" id="KW-0251">Elongation factor</keyword>
<dbReference type="PANTHER" id="PTHR43721:SF22">
    <property type="entry name" value="ELONGATION FACTOR TU, MITOCHONDRIAL"/>
    <property type="match status" value="1"/>
</dbReference>
<keyword evidence="4" id="KW-0648">Protein biosynthesis</keyword>
<dbReference type="Proteomes" id="UP000275356">
    <property type="component" value="Unassembled WGS sequence"/>
</dbReference>
<keyword evidence="2" id="KW-1133">Transmembrane helix</keyword>
<dbReference type="GO" id="GO:0003746">
    <property type="term" value="F:translation elongation factor activity"/>
    <property type="evidence" value="ECO:0007669"/>
    <property type="project" value="UniProtKB-KW"/>
</dbReference>
<name>A0A3N2D9A4_9MICO</name>
<gene>
    <name evidence="4" type="ORF">EDD28_0959</name>
</gene>
<feature type="transmembrane region" description="Helical" evidence="2">
    <location>
        <begin position="29"/>
        <end position="50"/>
    </location>
</feature>
<evidence type="ECO:0000259" key="3">
    <source>
        <dbReference type="Pfam" id="PF03144"/>
    </source>
</evidence>